<sequence>MSAGDGTDLVGAVVAALAQAASSAAGAAGTALGAEATSWVLQGLGRLPRWAQAAQRVESAPEDDAARQQLADAVGELLSLQPELAERLAERLAAGLLPTASPLPPAPPAVTVGEGAHIGGAGQTAVGGSGHTLVGGDVHNNVVNKRGSTGVVVATLIVVAALIALGIHFLGGSGSDAFAARLPDSVEGDALRASSASDWEATRADLVKGGLENPQTAAYGIVPEVSTSMALGGDDHAPRWVVYLGDATSTFQRTFAESQKELRKFAAHPEQVPTSLPGTMYCYTPETKNPNDASDLRMRSCSWLDDKHAIIVYGRGNDTNLMAGVIERIYHGTER</sequence>
<name>A0A0F2T931_STRR3</name>
<keyword evidence="3" id="KW-1185">Reference proteome</keyword>
<evidence type="ECO:0000256" key="1">
    <source>
        <dbReference type="SAM" id="Phobius"/>
    </source>
</evidence>
<evidence type="ECO:0000313" key="3">
    <source>
        <dbReference type="Proteomes" id="UP000033699"/>
    </source>
</evidence>
<reference evidence="2 3" key="1">
    <citation type="submission" date="2015-02" db="EMBL/GenBank/DDBJ databases">
        <authorList>
            <person name="Ju K.-S."/>
            <person name="Doroghazi J.R."/>
            <person name="Metcalf W."/>
        </authorList>
    </citation>
    <scope>NUCLEOTIDE SEQUENCE [LARGE SCALE GENOMIC DNA]</scope>
    <source>
        <strain evidence="2 3">ATCC 31215</strain>
    </source>
</reference>
<accession>A0A0F2T931</accession>
<keyword evidence="1" id="KW-0472">Membrane</keyword>
<feature type="transmembrane region" description="Helical" evidence="1">
    <location>
        <begin position="151"/>
        <end position="171"/>
    </location>
</feature>
<dbReference type="AlphaFoldDB" id="A0A0F2T931"/>
<dbReference type="Proteomes" id="UP000033699">
    <property type="component" value="Unassembled WGS sequence"/>
</dbReference>
<dbReference type="PATRIC" id="fig|359131.3.peg.6105"/>
<keyword evidence="1" id="KW-0812">Transmembrane</keyword>
<evidence type="ECO:0000313" key="2">
    <source>
        <dbReference type="EMBL" id="KJS59729.1"/>
    </source>
</evidence>
<dbReference type="EMBL" id="JZKH01000060">
    <property type="protein sequence ID" value="KJS59729.1"/>
    <property type="molecule type" value="Genomic_DNA"/>
</dbReference>
<protein>
    <submittedName>
        <fullName evidence="2">Uncharacterized protein</fullName>
    </submittedName>
</protein>
<dbReference type="OrthoDB" id="471332at1883"/>
<keyword evidence="1" id="KW-1133">Transmembrane helix</keyword>
<comment type="caution">
    <text evidence="2">The sequence shown here is derived from an EMBL/GenBank/DDBJ whole genome shotgun (WGS) entry which is preliminary data.</text>
</comment>
<proteinExistence type="predicted"/>
<organism evidence="2 3">
    <name type="scientific">Streptomyces rubellomurinus (strain ATCC 31215)</name>
    <dbReference type="NCBI Taxonomy" id="359131"/>
    <lineage>
        <taxon>Bacteria</taxon>
        <taxon>Bacillati</taxon>
        <taxon>Actinomycetota</taxon>
        <taxon>Actinomycetes</taxon>
        <taxon>Kitasatosporales</taxon>
        <taxon>Streptomycetaceae</taxon>
        <taxon>Streptomyces</taxon>
    </lineage>
</organism>
<dbReference type="RefSeq" id="WP_045700606.1">
    <property type="nucleotide sequence ID" value="NZ_JZKH01000060.1"/>
</dbReference>
<gene>
    <name evidence="2" type="ORF">VM95_25345</name>
</gene>